<proteinExistence type="predicted"/>
<accession>A0A0G4I405</accession>
<dbReference type="AlphaFoldDB" id="A0A0G4I405"/>
<name>A0A0G4I405_9ALVE</name>
<evidence type="ECO:0000313" key="3">
    <source>
        <dbReference type="EMBL" id="CEM51603.1"/>
    </source>
</evidence>
<evidence type="ECO:0000256" key="2">
    <source>
        <dbReference type="SAM" id="Phobius"/>
    </source>
</evidence>
<feature type="transmembrane region" description="Helical" evidence="2">
    <location>
        <begin position="6"/>
        <end position="27"/>
    </location>
</feature>
<sequence length="310" mass="34546">MCSDWYASYPLFLHLHFCIAAPSLFFLPIRSLPAAADGLLYDLDEDAEEIDEGAFAPPGNDYEDGMPIWEDADGRPTGGAVDALGRPSSKPSDFYDYSSPFDDSSYTLKKDGGGQGLSVDFGQGPLPDDEGSAGVHKKLGMYVKGKRDGKKATPAEIEAANNVNKQFETAQPTLLENDPRSWKAGSSPIDVGSSMMDDEEDEDELEEEEDEDEYDEEGDAFDEEEVEAETGSSDDLEQRSRFLRRPTLDDPSAESMMGGMDEDEEEEDEEDEEGFVESKKAAKKKRKEKSVEQLFRIYRFVLVRNISEMR</sequence>
<dbReference type="EMBL" id="CDMZ01004991">
    <property type="protein sequence ID" value="CEM51603.1"/>
    <property type="molecule type" value="Genomic_DNA"/>
</dbReference>
<protein>
    <submittedName>
        <fullName evidence="3">Uncharacterized protein</fullName>
    </submittedName>
</protein>
<feature type="compositionally biased region" description="Acidic residues" evidence="1">
    <location>
        <begin position="260"/>
        <end position="275"/>
    </location>
</feature>
<gene>
    <name evidence="3" type="ORF">Cvel_35546</name>
</gene>
<feature type="compositionally biased region" description="Acidic residues" evidence="1">
    <location>
        <begin position="196"/>
        <end position="235"/>
    </location>
</feature>
<keyword evidence="2" id="KW-1133">Transmembrane helix</keyword>
<feature type="region of interest" description="Disordered" evidence="1">
    <location>
        <begin position="145"/>
        <end position="289"/>
    </location>
</feature>
<keyword evidence="2" id="KW-0472">Membrane</keyword>
<organism evidence="3">
    <name type="scientific">Chromera velia CCMP2878</name>
    <dbReference type="NCBI Taxonomy" id="1169474"/>
    <lineage>
        <taxon>Eukaryota</taxon>
        <taxon>Sar</taxon>
        <taxon>Alveolata</taxon>
        <taxon>Colpodellida</taxon>
        <taxon>Chromeraceae</taxon>
        <taxon>Chromera</taxon>
    </lineage>
</organism>
<keyword evidence="2" id="KW-0812">Transmembrane</keyword>
<reference evidence="3" key="1">
    <citation type="submission" date="2014-11" db="EMBL/GenBank/DDBJ databases">
        <authorList>
            <person name="Otto D Thomas"/>
            <person name="Naeem Raeece"/>
        </authorList>
    </citation>
    <scope>NUCLEOTIDE SEQUENCE</scope>
</reference>
<dbReference type="VEuPathDB" id="CryptoDB:Cvel_35546"/>
<evidence type="ECO:0000256" key="1">
    <source>
        <dbReference type="SAM" id="MobiDB-lite"/>
    </source>
</evidence>
<feature type="compositionally biased region" description="Polar residues" evidence="1">
    <location>
        <begin position="161"/>
        <end position="174"/>
    </location>
</feature>